<feature type="transmembrane region" description="Helical" evidence="16">
    <location>
        <begin position="55"/>
        <end position="75"/>
    </location>
</feature>
<dbReference type="InterPro" id="IPR006068">
    <property type="entry name" value="ATPase_P-typ_cation-transptr_C"/>
</dbReference>
<keyword evidence="6 16" id="KW-0547">Nucleotide-binding</keyword>
<evidence type="ECO:0000256" key="16">
    <source>
        <dbReference type="RuleBase" id="RU361146"/>
    </source>
</evidence>
<dbReference type="EMBL" id="HBJA01001851">
    <property type="protein sequence ID" value="CAE0789429.1"/>
    <property type="molecule type" value="Transcribed_RNA"/>
</dbReference>
<dbReference type="InterPro" id="IPR001757">
    <property type="entry name" value="P_typ_ATPase"/>
</dbReference>
<keyword evidence="11" id="KW-1278">Translocase</keyword>
<evidence type="ECO:0000256" key="3">
    <source>
        <dbReference type="ARBA" id="ARBA00022568"/>
    </source>
</evidence>
<dbReference type="SUPFAM" id="SSF81660">
    <property type="entry name" value="Metal cation-transporting ATPase, ATP-binding domain N"/>
    <property type="match status" value="1"/>
</dbReference>
<dbReference type="GO" id="GO:0046872">
    <property type="term" value="F:metal ion binding"/>
    <property type="evidence" value="ECO:0007669"/>
    <property type="project" value="UniProtKB-KW"/>
</dbReference>
<dbReference type="Gene3D" id="1.20.1110.10">
    <property type="entry name" value="Calcium-transporting ATPase, transmembrane domain"/>
    <property type="match status" value="1"/>
</dbReference>
<keyword evidence="5" id="KW-0479">Metal-binding</keyword>
<dbReference type="Pfam" id="PF00690">
    <property type="entry name" value="Cation_ATPase_N"/>
    <property type="match status" value="1"/>
</dbReference>
<feature type="transmembrane region" description="Helical" evidence="16">
    <location>
        <begin position="234"/>
        <end position="254"/>
    </location>
</feature>
<dbReference type="InterPro" id="IPR023298">
    <property type="entry name" value="ATPase_P-typ_TM_dom_sf"/>
</dbReference>
<dbReference type="InterPro" id="IPR006408">
    <property type="entry name" value="P-type_ATPase_IIB"/>
</dbReference>
<keyword evidence="3 16" id="KW-0109">Calcium transport</keyword>
<sequence>MDGMARAKPWSQPWAISGPRTEDVASKATTATFTGGHVHRIGRALPDPGAVKASLLRMAALLGLGSAVVGLSALWHRQSAQQPVLALFSTAGEKSADADGPEGYPFMAMVSATAAQDPANDDSAYGGLEREGLYRMIERKDVDKLKGFGGVHGLLTKLQSDIVTGIDSASVKRRELYFGPNRLPEQDPVTFWGLVRDELGDTMLQILMGAAVVSLILGLTVPDPSTGEIEYATGWIEGAAILASVGVVTFVSAWNNYDKALKFAELNKQTAKKEVSVVRDGKRTRVDIAEVVVGDVLRIGYGDILGADGVYVAGEDIICDESAQTGESEPINKGADKDPFFLAGGMVTQGGGEMLVTGVGESSCEGKLSAALEVEKSETPLQEKLEELANTIGMFGLYAAVTTFGVLSLKELYMTFGLHAHAFYIKPFLDFLIVAVTIVVVAIPEGLPLAVTISLAYSMKQMQRDNCLVRVLAACETMGGANTICSDKTGTLTTNRMSVVQGYIGEQSFDLTPPHGFDFATVDQGLLALLCESVSLNSTVEQKVTDSGQKVWDGNKTEQGLLQFVVARLHWDYKSTRRAYSRDAKKQWPFNSSKKRMTTMVLSEGRSRIFIKGAPESLLCECTAYMNASNEEVSMTPEARAILEKSITTMASQGNRVLLFAKCDTSHTAIPDAEPEVDGLTCIALLGISDPIRPEVPAAVRQCQESGIMVRMVTGDNMLTAQSIARQCGIYQDGGLVMEGRQFRELVEQIPADNGHESEAFKDITERLQVLARSSPEDKQTLAQLLQEAGMVVAVTGDGTNDGPALKMADVGFSMNTGTDVAKSASDIVLMDDNFVSVVKAAMWGRNVNDNIKKFLQFQVTVNIMGVLITFLGAVSDQSNQSPLTPVQLLWLNLIMDTLAALALATEQPVEEQLLSRQPEPPDASLFTPRMWVNIIGHALFQIPLLLWLLTSGHELLGLENRSLEHLTVYFNTLILLQIWNQFNARKLHGETNVFEGFLENSRPHAAITLVMCAFQYIAVEHLGPFMGTTPLSLNEWLFCIGVGFLCIPYGFILNQLPILQFLEPNRFEAGLNNVAAAETVPIAESGDRTLQYRKDGATAQVLQSQNRRNGQQIVKETSKRKS</sequence>
<evidence type="ECO:0000259" key="18">
    <source>
        <dbReference type="SMART" id="SM00831"/>
    </source>
</evidence>
<keyword evidence="7" id="KW-0187">Copper transport</keyword>
<feature type="transmembrane region" description="Helical" evidence="16">
    <location>
        <begin position="204"/>
        <end position="222"/>
    </location>
</feature>
<evidence type="ECO:0000256" key="1">
    <source>
        <dbReference type="ARBA" id="ARBA00004127"/>
    </source>
</evidence>
<dbReference type="SUPFAM" id="SSF81653">
    <property type="entry name" value="Calcium ATPase, transduction domain A"/>
    <property type="match status" value="1"/>
</dbReference>
<dbReference type="GO" id="GO:0005886">
    <property type="term" value="C:plasma membrane"/>
    <property type="evidence" value="ECO:0007669"/>
    <property type="project" value="TreeGrafter"/>
</dbReference>
<evidence type="ECO:0000256" key="2">
    <source>
        <dbReference type="ARBA" id="ARBA00022448"/>
    </source>
</evidence>
<dbReference type="SMART" id="SM00831">
    <property type="entry name" value="Cation_ATPase_N"/>
    <property type="match status" value="1"/>
</dbReference>
<keyword evidence="4 16" id="KW-0812">Transmembrane</keyword>
<name>A0A7S4FDS7_9EUGL</name>
<dbReference type="AlphaFoldDB" id="A0A7S4FDS7"/>
<keyword evidence="15 16" id="KW-0472">Membrane</keyword>
<feature type="transmembrane region" description="Helical" evidence="16">
    <location>
        <begin position="388"/>
        <end position="409"/>
    </location>
</feature>
<reference evidence="19" key="1">
    <citation type="submission" date="2021-01" db="EMBL/GenBank/DDBJ databases">
        <authorList>
            <person name="Corre E."/>
            <person name="Pelletier E."/>
            <person name="Niang G."/>
            <person name="Scheremetjew M."/>
            <person name="Finn R."/>
            <person name="Kale V."/>
            <person name="Holt S."/>
            <person name="Cochrane G."/>
            <person name="Meng A."/>
            <person name="Brown T."/>
            <person name="Cohen L."/>
        </authorList>
    </citation>
    <scope>NUCLEOTIDE SEQUENCE</scope>
    <source>
        <strain evidence="19">CCMP1594</strain>
    </source>
</reference>
<evidence type="ECO:0000256" key="9">
    <source>
        <dbReference type="ARBA" id="ARBA00022840"/>
    </source>
</evidence>
<evidence type="ECO:0000313" key="19">
    <source>
        <dbReference type="EMBL" id="CAE0789429.1"/>
    </source>
</evidence>
<dbReference type="InterPro" id="IPR023214">
    <property type="entry name" value="HAD_sf"/>
</dbReference>
<dbReference type="GO" id="GO:0016887">
    <property type="term" value="F:ATP hydrolysis activity"/>
    <property type="evidence" value="ECO:0007669"/>
    <property type="project" value="InterPro"/>
</dbReference>
<dbReference type="PRINTS" id="PR00121">
    <property type="entry name" value="NAKATPASE"/>
</dbReference>
<keyword evidence="2 16" id="KW-0813">Transport</keyword>
<dbReference type="InterPro" id="IPR023299">
    <property type="entry name" value="ATPase_P-typ_cyto_dom_N"/>
</dbReference>
<keyword evidence="9 16" id="KW-0067">ATP-binding</keyword>
<keyword evidence="10" id="KW-0460">Magnesium</keyword>
<feature type="transmembrane region" description="Helical" evidence="16">
    <location>
        <begin position="429"/>
        <end position="457"/>
    </location>
</feature>
<feature type="region of interest" description="Disordered" evidence="17">
    <location>
        <begin position="1"/>
        <end position="21"/>
    </location>
</feature>
<dbReference type="FunFam" id="3.40.50.1000:FF:000144">
    <property type="entry name" value="copper-transporting ATPase 1 isoform X2"/>
    <property type="match status" value="1"/>
</dbReference>
<dbReference type="PANTHER" id="PTHR24093:SF369">
    <property type="entry name" value="CALCIUM-TRANSPORTING ATPASE"/>
    <property type="match status" value="1"/>
</dbReference>
<dbReference type="SUPFAM" id="SSF56784">
    <property type="entry name" value="HAD-like"/>
    <property type="match status" value="1"/>
</dbReference>
<dbReference type="SFLD" id="SFLDF00027">
    <property type="entry name" value="p-type_atpase"/>
    <property type="match status" value="1"/>
</dbReference>
<dbReference type="Gene3D" id="3.40.50.1000">
    <property type="entry name" value="HAD superfamily/HAD-like"/>
    <property type="match status" value="1"/>
</dbReference>
<dbReference type="GO" id="GO:0005524">
    <property type="term" value="F:ATP binding"/>
    <property type="evidence" value="ECO:0007669"/>
    <property type="project" value="UniProtKB-KW"/>
</dbReference>
<feature type="transmembrane region" description="Helical" evidence="16">
    <location>
        <begin position="1036"/>
        <end position="1054"/>
    </location>
</feature>
<dbReference type="InterPro" id="IPR036412">
    <property type="entry name" value="HAD-like_sf"/>
</dbReference>
<evidence type="ECO:0000256" key="8">
    <source>
        <dbReference type="ARBA" id="ARBA00022837"/>
    </source>
</evidence>
<dbReference type="EC" id="7.2.2.10" evidence="16"/>
<gene>
    <name evidence="19" type="ORF">EGYM00163_LOCUS542</name>
</gene>
<dbReference type="InterPro" id="IPR018303">
    <property type="entry name" value="ATPase_P-typ_P_site"/>
</dbReference>
<dbReference type="SUPFAM" id="SSF81665">
    <property type="entry name" value="Calcium ATPase, transmembrane domain M"/>
    <property type="match status" value="1"/>
</dbReference>
<dbReference type="NCBIfam" id="TIGR01494">
    <property type="entry name" value="ATPase_P-type"/>
    <property type="match status" value="2"/>
</dbReference>
<dbReference type="InterPro" id="IPR044492">
    <property type="entry name" value="P_typ_ATPase_HD_dom"/>
</dbReference>
<evidence type="ECO:0000256" key="13">
    <source>
        <dbReference type="ARBA" id="ARBA00023008"/>
    </source>
</evidence>
<keyword evidence="12 16" id="KW-1133">Transmembrane helix</keyword>
<organism evidence="19">
    <name type="scientific">Eutreptiella gymnastica</name>
    <dbReference type="NCBI Taxonomy" id="73025"/>
    <lineage>
        <taxon>Eukaryota</taxon>
        <taxon>Discoba</taxon>
        <taxon>Euglenozoa</taxon>
        <taxon>Euglenida</taxon>
        <taxon>Spirocuta</taxon>
        <taxon>Euglenophyceae</taxon>
        <taxon>Eutreptiales</taxon>
        <taxon>Eutreptiaceae</taxon>
        <taxon>Eutreptiella</taxon>
    </lineage>
</organism>
<dbReference type="Gene3D" id="3.40.1110.10">
    <property type="entry name" value="Calcium-transporting ATPase, cytoplasmic domain N"/>
    <property type="match status" value="1"/>
</dbReference>
<comment type="catalytic activity">
    <reaction evidence="16">
        <text>Ca(2+)(in) + ATP + H2O = Ca(2+)(out) + ADP + phosphate + H(+)</text>
        <dbReference type="Rhea" id="RHEA:18105"/>
        <dbReference type="ChEBI" id="CHEBI:15377"/>
        <dbReference type="ChEBI" id="CHEBI:15378"/>
        <dbReference type="ChEBI" id="CHEBI:29108"/>
        <dbReference type="ChEBI" id="CHEBI:30616"/>
        <dbReference type="ChEBI" id="CHEBI:43474"/>
        <dbReference type="ChEBI" id="CHEBI:456216"/>
        <dbReference type="EC" id="7.2.2.10"/>
    </reaction>
</comment>
<dbReference type="Pfam" id="PF00689">
    <property type="entry name" value="Cation_ATPase_C"/>
    <property type="match status" value="1"/>
</dbReference>
<dbReference type="Pfam" id="PF00122">
    <property type="entry name" value="E1-E2_ATPase"/>
    <property type="match status" value="1"/>
</dbReference>
<evidence type="ECO:0000256" key="10">
    <source>
        <dbReference type="ARBA" id="ARBA00022842"/>
    </source>
</evidence>
<dbReference type="SFLD" id="SFLDS00003">
    <property type="entry name" value="Haloacid_Dehalogenase"/>
    <property type="match status" value="1"/>
</dbReference>
<dbReference type="NCBIfam" id="TIGR01517">
    <property type="entry name" value="ATPase-IIB_Ca"/>
    <property type="match status" value="1"/>
</dbReference>
<evidence type="ECO:0000256" key="6">
    <source>
        <dbReference type="ARBA" id="ARBA00022741"/>
    </source>
</evidence>
<dbReference type="GO" id="GO:0006825">
    <property type="term" value="P:copper ion transport"/>
    <property type="evidence" value="ECO:0007669"/>
    <property type="project" value="UniProtKB-KW"/>
</dbReference>
<dbReference type="InterPro" id="IPR004014">
    <property type="entry name" value="ATPase_P-typ_cation-transptr_N"/>
</dbReference>
<dbReference type="Gene3D" id="2.70.150.10">
    <property type="entry name" value="Calcium-transporting ATPase, cytoplasmic transduction domain A"/>
    <property type="match status" value="1"/>
</dbReference>
<dbReference type="SFLD" id="SFLDG00002">
    <property type="entry name" value="C1.7:_P-type_atpase_like"/>
    <property type="match status" value="1"/>
</dbReference>
<evidence type="ECO:0000256" key="14">
    <source>
        <dbReference type="ARBA" id="ARBA00023065"/>
    </source>
</evidence>
<dbReference type="InterPro" id="IPR059000">
    <property type="entry name" value="ATPase_P-type_domA"/>
</dbReference>
<proteinExistence type="inferred from homology"/>
<keyword evidence="14 16" id="KW-0406">Ion transport</keyword>
<evidence type="ECO:0000256" key="12">
    <source>
        <dbReference type="ARBA" id="ARBA00022989"/>
    </source>
</evidence>
<comment type="similarity">
    <text evidence="16">Belongs to the cation transport ATPase (P-type) (TC 3.A.3) family.</text>
</comment>
<keyword evidence="13" id="KW-0186">Copper</keyword>
<dbReference type="GO" id="GO:0012505">
    <property type="term" value="C:endomembrane system"/>
    <property type="evidence" value="ECO:0007669"/>
    <property type="project" value="UniProtKB-SubCell"/>
</dbReference>
<dbReference type="GO" id="GO:0005388">
    <property type="term" value="F:P-type calcium transporter activity"/>
    <property type="evidence" value="ECO:0007669"/>
    <property type="project" value="UniProtKB-EC"/>
</dbReference>
<dbReference type="PANTHER" id="PTHR24093">
    <property type="entry name" value="CATION TRANSPORTING ATPASE"/>
    <property type="match status" value="1"/>
</dbReference>
<accession>A0A7S4FDS7</accession>
<evidence type="ECO:0000256" key="17">
    <source>
        <dbReference type="SAM" id="MobiDB-lite"/>
    </source>
</evidence>
<dbReference type="PRINTS" id="PR00119">
    <property type="entry name" value="CATATPASE"/>
</dbReference>
<comment type="caution">
    <text evidence="16">Lacks conserved residue(s) required for the propagation of feature annotation.</text>
</comment>
<evidence type="ECO:0000256" key="11">
    <source>
        <dbReference type="ARBA" id="ARBA00022967"/>
    </source>
</evidence>
<protein>
    <recommendedName>
        <fullName evidence="16">Calcium-transporting ATPase</fullName>
        <ecNumber evidence="16">7.2.2.10</ecNumber>
    </recommendedName>
</protein>
<dbReference type="Pfam" id="PF13246">
    <property type="entry name" value="Cation_ATPase"/>
    <property type="match status" value="1"/>
</dbReference>
<evidence type="ECO:0000256" key="4">
    <source>
        <dbReference type="ARBA" id="ARBA00022692"/>
    </source>
</evidence>
<comment type="subcellular location">
    <subcellularLocation>
        <location evidence="1">Endomembrane system</location>
        <topology evidence="1">Multi-pass membrane protein</topology>
    </subcellularLocation>
    <subcellularLocation>
        <location evidence="16">Membrane</location>
        <topology evidence="16">Multi-pass membrane protein</topology>
    </subcellularLocation>
</comment>
<evidence type="ECO:0000256" key="7">
    <source>
        <dbReference type="ARBA" id="ARBA00022796"/>
    </source>
</evidence>
<evidence type="ECO:0000256" key="5">
    <source>
        <dbReference type="ARBA" id="ARBA00022723"/>
    </source>
</evidence>
<dbReference type="InterPro" id="IPR008250">
    <property type="entry name" value="ATPase_P-typ_transduc_dom_A_sf"/>
</dbReference>
<feature type="domain" description="Cation-transporting P-type ATPase N-terminal" evidence="18">
    <location>
        <begin position="147"/>
        <end position="219"/>
    </location>
</feature>
<comment type="function">
    <text evidence="16">Catalyzes the hydrolysis of ATP coupled with the transport of calcium.</text>
</comment>
<evidence type="ECO:0000256" key="15">
    <source>
        <dbReference type="ARBA" id="ARBA00023136"/>
    </source>
</evidence>
<dbReference type="PROSITE" id="PS00154">
    <property type="entry name" value="ATPASE_E1_E2"/>
    <property type="match status" value="1"/>
</dbReference>
<keyword evidence="8 16" id="KW-0106">Calcium</keyword>